<dbReference type="GO" id="GO:0003713">
    <property type="term" value="F:transcription coactivator activity"/>
    <property type="evidence" value="ECO:0007669"/>
    <property type="project" value="TreeGrafter"/>
</dbReference>
<dbReference type="STRING" id="7897.ENSLACP00000009261"/>
<reference evidence="7" key="1">
    <citation type="submission" date="2011-08" db="EMBL/GenBank/DDBJ databases">
        <title>The draft genome of Latimeria chalumnae.</title>
        <authorList>
            <person name="Di Palma F."/>
            <person name="Alfoldi J."/>
            <person name="Johnson J."/>
            <person name="Berlin A."/>
            <person name="Gnerre S."/>
            <person name="Jaffe D."/>
            <person name="MacCallum I."/>
            <person name="Young S."/>
            <person name="Walker B.J."/>
            <person name="Lander E."/>
            <person name="Lindblad-Toh K."/>
        </authorList>
    </citation>
    <scope>NUCLEOTIDE SEQUENCE [LARGE SCALE GENOMIC DNA]</scope>
    <source>
        <strain evidence="7">Wild caught</strain>
    </source>
</reference>
<dbReference type="GeneTree" id="ENSGT00390000000586"/>
<feature type="compositionally biased region" description="Low complexity" evidence="4">
    <location>
        <begin position="254"/>
        <end position="265"/>
    </location>
</feature>
<sequence>VPAEYSKRVYQGVRVKHTVKDLLAEKRLRQTTVSRFNGGTNTSQPSTFVQMSVLHSGSHMVSGYYGVRRSYLSDSDFHPGKQFTSDVYSTLGGKPIPCDPSPVPGFTPLLDPYFPDSFSDYRNAAFTPGTSSIFTPTTLPPLIPHFSTDSSHYLLRETWEQTLPENLNQTDGLCSDTFQLLSSSTSCLTAHDSGTSPQYRTSSRTSNLPGTQSYSLHALEDVHYPSGYSTTSSYSCAPYMSVPSDLTPKMVPLSSDESSETSATSLHDTSSWPKEDSGATWASYEVRRTY</sequence>
<keyword evidence="3" id="KW-0804">Transcription</keyword>
<protein>
    <submittedName>
        <fullName evidence="6">POU class 2 homeobox associating factor 2</fullName>
    </submittedName>
</protein>
<evidence type="ECO:0000256" key="1">
    <source>
        <dbReference type="ARBA" id="ARBA00023015"/>
    </source>
</evidence>
<keyword evidence="1" id="KW-0805">Transcription regulation</keyword>
<feature type="domain" description="OCA" evidence="5">
    <location>
        <begin position="7"/>
        <end position="29"/>
    </location>
</feature>
<dbReference type="eggNOG" id="ENOG502RC2Q">
    <property type="taxonomic scope" value="Eukaryota"/>
</dbReference>
<dbReference type="PANTHER" id="PTHR28376">
    <property type="entry name" value="RGD1562914"/>
    <property type="match status" value="1"/>
</dbReference>
<dbReference type="EMBL" id="AFYH01001078">
    <property type="status" value="NOT_ANNOTATED_CDS"/>
    <property type="molecule type" value="Genomic_DNA"/>
</dbReference>
<evidence type="ECO:0000313" key="7">
    <source>
        <dbReference type="Proteomes" id="UP000008672"/>
    </source>
</evidence>
<dbReference type="Ensembl" id="ENSLACT00000009332.1">
    <property type="protein sequence ID" value="ENSLACP00000009261.1"/>
    <property type="gene ID" value="ENSLACG00000008169.1"/>
</dbReference>
<dbReference type="PROSITE" id="PS52003">
    <property type="entry name" value="OCA"/>
    <property type="match status" value="1"/>
</dbReference>
<accession>H3AHZ0</accession>
<name>H3AHZ0_LATCH</name>
<evidence type="ECO:0000313" key="6">
    <source>
        <dbReference type="Ensembl" id="ENSLACP00000009261.1"/>
    </source>
</evidence>
<gene>
    <name evidence="6" type="primary">POU2AF2</name>
</gene>
<feature type="region of interest" description="Disordered" evidence="4">
    <location>
        <begin position="248"/>
        <end position="279"/>
    </location>
</feature>
<evidence type="ECO:0000256" key="4">
    <source>
        <dbReference type="SAM" id="MobiDB-lite"/>
    </source>
</evidence>
<reference evidence="6" key="3">
    <citation type="submission" date="2025-09" db="UniProtKB">
        <authorList>
            <consortium name="Ensembl"/>
        </authorList>
    </citation>
    <scope>IDENTIFICATION</scope>
</reference>
<evidence type="ECO:0000259" key="5">
    <source>
        <dbReference type="PROSITE" id="PS52003"/>
    </source>
</evidence>
<dbReference type="PANTHER" id="PTHR28376:SF1">
    <property type="entry name" value="POU DOMAIN CLASS 2-ASSOCIATING FACTOR 2"/>
    <property type="match status" value="1"/>
</dbReference>
<reference evidence="6" key="2">
    <citation type="submission" date="2025-08" db="UniProtKB">
        <authorList>
            <consortium name="Ensembl"/>
        </authorList>
    </citation>
    <scope>IDENTIFICATION</scope>
</reference>
<dbReference type="OMA" id="QHRSSGW"/>
<dbReference type="InterPro" id="IPR047571">
    <property type="entry name" value="OCA"/>
</dbReference>
<dbReference type="AlphaFoldDB" id="H3AHZ0"/>
<dbReference type="InParanoid" id="H3AHZ0"/>
<dbReference type="GO" id="GO:0043565">
    <property type="term" value="F:sequence-specific DNA binding"/>
    <property type="evidence" value="ECO:0007669"/>
    <property type="project" value="TreeGrafter"/>
</dbReference>
<organism evidence="6 7">
    <name type="scientific">Latimeria chalumnae</name>
    <name type="common">Coelacanth</name>
    <dbReference type="NCBI Taxonomy" id="7897"/>
    <lineage>
        <taxon>Eukaryota</taxon>
        <taxon>Metazoa</taxon>
        <taxon>Chordata</taxon>
        <taxon>Craniata</taxon>
        <taxon>Vertebrata</taxon>
        <taxon>Euteleostomi</taxon>
        <taxon>Coelacanthiformes</taxon>
        <taxon>Coelacanthidae</taxon>
        <taxon>Latimeria</taxon>
    </lineage>
</organism>
<dbReference type="Pfam" id="PF17721">
    <property type="entry name" value="POU2AF2"/>
    <property type="match status" value="1"/>
</dbReference>
<keyword evidence="7" id="KW-1185">Reference proteome</keyword>
<dbReference type="FunCoup" id="H3AHZ0">
    <property type="interactions" value="21"/>
</dbReference>
<evidence type="ECO:0000256" key="3">
    <source>
        <dbReference type="ARBA" id="ARBA00023163"/>
    </source>
</evidence>
<dbReference type="GO" id="GO:0070974">
    <property type="term" value="F:POU domain binding"/>
    <property type="evidence" value="ECO:0007669"/>
    <property type="project" value="InterPro"/>
</dbReference>
<dbReference type="InterPro" id="IPR037655">
    <property type="entry name" value="POU2AF2"/>
</dbReference>
<dbReference type="HOGENOM" id="CLU_086232_0_0_1"/>
<keyword evidence="2" id="KW-0010">Activator</keyword>
<evidence type="ECO:0000256" key="2">
    <source>
        <dbReference type="ARBA" id="ARBA00023159"/>
    </source>
</evidence>
<feature type="region of interest" description="Disordered" evidence="4">
    <location>
        <begin position="190"/>
        <end position="212"/>
    </location>
</feature>
<dbReference type="Proteomes" id="UP000008672">
    <property type="component" value="Unassembled WGS sequence"/>
</dbReference>
<proteinExistence type="predicted"/>
<dbReference type="GO" id="GO:0005634">
    <property type="term" value="C:nucleus"/>
    <property type="evidence" value="ECO:0007669"/>
    <property type="project" value="TreeGrafter"/>
</dbReference>